<dbReference type="Proteomes" id="UP000286097">
    <property type="component" value="Unassembled WGS sequence"/>
</dbReference>
<organism evidence="3 5">
    <name type="scientific">Peronospora effusa</name>
    <dbReference type="NCBI Taxonomy" id="542832"/>
    <lineage>
        <taxon>Eukaryota</taxon>
        <taxon>Sar</taxon>
        <taxon>Stramenopiles</taxon>
        <taxon>Oomycota</taxon>
        <taxon>Peronosporomycetes</taxon>
        <taxon>Peronosporales</taxon>
        <taxon>Peronosporaceae</taxon>
        <taxon>Peronospora</taxon>
    </lineage>
</organism>
<evidence type="ECO:0000259" key="2">
    <source>
        <dbReference type="PROSITE" id="PS50020"/>
    </source>
</evidence>
<name>A0A3M6VN32_9STRA</name>
<dbReference type="AlphaFoldDB" id="A0A3M6VN32"/>
<dbReference type="PROSITE" id="PS50020">
    <property type="entry name" value="WW_DOMAIN_2"/>
    <property type="match status" value="1"/>
</dbReference>
<accession>A0A3M6VN32</accession>
<dbReference type="InterPro" id="IPR001202">
    <property type="entry name" value="WW_dom"/>
</dbReference>
<feature type="domain" description="WW" evidence="2">
    <location>
        <begin position="38"/>
        <end position="67"/>
    </location>
</feature>
<feature type="compositionally biased region" description="Basic and acidic residues" evidence="1">
    <location>
        <begin position="307"/>
        <end position="322"/>
    </location>
</feature>
<reference evidence="5 6" key="1">
    <citation type="submission" date="2018-06" db="EMBL/GenBank/DDBJ databases">
        <title>Comparative genomics of downy mildews reveals potential adaptations to biotrophy.</title>
        <authorList>
            <person name="Fletcher K."/>
            <person name="Klosterman S.J."/>
            <person name="Derevnina L."/>
            <person name="Martin F."/>
            <person name="Koike S."/>
            <person name="Reyes Chin-Wo S."/>
            <person name="Mou B."/>
            <person name="Michelmore R."/>
        </authorList>
    </citation>
    <scope>NUCLEOTIDE SEQUENCE [LARGE SCALE GENOMIC DNA]</scope>
    <source>
        <strain evidence="4 6">R13</strain>
        <strain evidence="3 5">R14</strain>
    </source>
</reference>
<evidence type="ECO:0000313" key="4">
    <source>
        <dbReference type="EMBL" id="RQM09900.1"/>
    </source>
</evidence>
<proteinExistence type="predicted"/>
<protein>
    <recommendedName>
        <fullName evidence="2">WW domain-containing protein</fullName>
    </recommendedName>
</protein>
<feature type="region of interest" description="Disordered" evidence="1">
    <location>
        <begin position="289"/>
        <end position="331"/>
    </location>
</feature>
<dbReference type="Proteomes" id="UP000282087">
    <property type="component" value="Unassembled WGS sequence"/>
</dbReference>
<dbReference type="EMBL" id="QLLG01000166">
    <property type="protein sequence ID" value="RMX67461.1"/>
    <property type="molecule type" value="Genomic_DNA"/>
</dbReference>
<dbReference type="EMBL" id="QKXF01000664">
    <property type="protein sequence ID" value="RQM09900.1"/>
    <property type="molecule type" value="Genomic_DNA"/>
</dbReference>
<dbReference type="VEuPathDB" id="FungiDB:DD237_004622"/>
<sequence>MAHFEPVSSIPRRFTTSLPSSLYLVYSNDRRNEDDTFGWQLFHDRQRNLIYYLHNYTGEVRWPRPETVGFVMHGLKPLPASASINTRTDSIINPDIWSPFYPHVVMLPSGLVRVHPGPDSKTKGITEMWCGYNRFPLTSVIVDGALSEQHRTKKIDRMAMLESTEPRILPPTWEESRSGSPFLPPYPVAILKSDDTEDKPKAAPSLLHRLDERFHTPVVDGLHNFSHGDLGRVHGSMDWTTGTSYKTTKESCVFKQQPACSKGISVPNTERKEHNRKGYLLRQARKMMRENGATTTVATSISRMSKQRKDQETTATKLERPLNSDQKNGINDGDCDTLLSSHC</sequence>
<evidence type="ECO:0000313" key="6">
    <source>
        <dbReference type="Proteomes" id="UP000286097"/>
    </source>
</evidence>
<evidence type="ECO:0000313" key="5">
    <source>
        <dbReference type="Proteomes" id="UP000282087"/>
    </source>
</evidence>
<feature type="compositionally biased region" description="Polar residues" evidence="1">
    <location>
        <begin position="292"/>
        <end position="304"/>
    </location>
</feature>
<keyword evidence="5" id="KW-1185">Reference proteome</keyword>
<evidence type="ECO:0000256" key="1">
    <source>
        <dbReference type="SAM" id="MobiDB-lite"/>
    </source>
</evidence>
<evidence type="ECO:0000313" key="3">
    <source>
        <dbReference type="EMBL" id="RMX67461.1"/>
    </source>
</evidence>
<comment type="caution">
    <text evidence="3">The sequence shown here is derived from an EMBL/GenBank/DDBJ whole genome shotgun (WGS) entry which is preliminary data.</text>
</comment>
<gene>
    <name evidence="4" type="ORF">DD237_004622</name>
    <name evidence="3" type="ORF">DD238_001737</name>
</gene>